<dbReference type="AlphaFoldDB" id="A0A3M9YLZ8"/>
<dbReference type="EMBL" id="RBVV01000004">
    <property type="protein sequence ID" value="RNJ60786.1"/>
    <property type="molecule type" value="Genomic_DNA"/>
</dbReference>
<organism evidence="1 2">
    <name type="scientific">Verticillium nonalfalfae</name>
    <dbReference type="NCBI Taxonomy" id="1051616"/>
    <lineage>
        <taxon>Eukaryota</taxon>
        <taxon>Fungi</taxon>
        <taxon>Dikarya</taxon>
        <taxon>Ascomycota</taxon>
        <taxon>Pezizomycotina</taxon>
        <taxon>Sordariomycetes</taxon>
        <taxon>Hypocreomycetidae</taxon>
        <taxon>Glomerellales</taxon>
        <taxon>Plectosphaerellaceae</taxon>
        <taxon>Verticillium</taxon>
    </lineage>
</organism>
<evidence type="ECO:0000313" key="2">
    <source>
        <dbReference type="Proteomes" id="UP000267145"/>
    </source>
</evidence>
<sequence>MLSGAAAPPKKILVTSFNQPNYGYDAFRCPTLLSWPFFGLARVHWKTPVTPALVPN</sequence>
<protein>
    <submittedName>
        <fullName evidence="1">Uncharacterized protein</fullName>
    </submittedName>
</protein>
<dbReference type="RefSeq" id="XP_028498944.1">
    <property type="nucleotide sequence ID" value="XM_028640080.1"/>
</dbReference>
<name>A0A3M9YLZ8_9PEZI</name>
<dbReference type="Proteomes" id="UP000267145">
    <property type="component" value="Unassembled WGS sequence"/>
</dbReference>
<accession>A0A3M9YLZ8</accession>
<gene>
    <name evidence="1" type="ORF">D7B24_005936</name>
</gene>
<reference evidence="1 2" key="1">
    <citation type="submission" date="2018-10" db="EMBL/GenBank/DDBJ databases">
        <title>Genome sequence of Verticillium nonalfalfae VnAa140.</title>
        <authorList>
            <person name="Stajich J.E."/>
            <person name="Kasson M.T."/>
        </authorList>
    </citation>
    <scope>NUCLEOTIDE SEQUENCE [LARGE SCALE GENOMIC DNA]</scope>
    <source>
        <strain evidence="1 2">VnAa140</strain>
    </source>
</reference>
<comment type="caution">
    <text evidence="1">The sequence shown here is derived from an EMBL/GenBank/DDBJ whole genome shotgun (WGS) entry which is preliminary data.</text>
</comment>
<proteinExistence type="predicted"/>
<evidence type="ECO:0000313" key="1">
    <source>
        <dbReference type="EMBL" id="RNJ60786.1"/>
    </source>
</evidence>
<dbReference type="GeneID" id="39609625"/>
<keyword evidence="2" id="KW-1185">Reference proteome</keyword>